<evidence type="ECO:0000256" key="7">
    <source>
        <dbReference type="SAM" id="Phobius"/>
    </source>
</evidence>
<dbReference type="PANTHER" id="PTHR37937:SF1">
    <property type="entry name" value="CONJUGATIVE TRANSFER: DNA TRANSPORT"/>
    <property type="match status" value="1"/>
</dbReference>
<evidence type="ECO:0000256" key="4">
    <source>
        <dbReference type="ARBA" id="ARBA00022989"/>
    </source>
</evidence>
<evidence type="ECO:0000313" key="9">
    <source>
        <dbReference type="EMBL" id="MFC5865013.1"/>
    </source>
</evidence>
<keyword evidence="3 7" id="KW-0812">Transmembrane</keyword>
<dbReference type="Gene3D" id="3.40.50.300">
    <property type="entry name" value="P-loop containing nucleotide triphosphate hydrolases"/>
    <property type="match status" value="2"/>
</dbReference>
<evidence type="ECO:0000256" key="6">
    <source>
        <dbReference type="SAM" id="MobiDB-lite"/>
    </source>
</evidence>
<gene>
    <name evidence="9" type="ORF">ACFPT7_22080</name>
</gene>
<organism evidence="9 10">
    <name type="scientific">Acidicapsa dinghuensis</name>
    <dbReference type="NCBI Taxonomy" id="2218256"/>
    <lineage>
        <taxon>Bacteria</taxon>
        <taxon>Pseudomonadati</taxon>
        <taxon>Acidobacteriota</taxon>
        <taxon>Terriglobia</taxon>
        <taxon>Terriglobales</taxon>
        <taxon>Acidobacteriaceae</taxon>
        <taxon>Acidicapsa</taxon>
    </lineage>
</organism>
<dbReference type="Pfam" id="PF10412">
    <property type="entry name" value="TrwB_AAD_bind"/>
    <property type="match status" value="1"/>
</dbReference>
<comment type="caution">
    <text evidence="9">The sequence shown here is derived from an EMBL/GenBank/DDBJ whole genome shotgun (WGS) entry which is preliminary data.</text>
</comment>
<dbReference type="CDD" id="cd01127">
    <property type="entry name" value="TrwB_TraG_TraD_VirD4"/>
    <property type="match status" value="1"/>
</dbReference>
<dbReference type="Proteomes" id="UP001596091">
    <property type="component" value="Unassembled WGS sequence"/>
</dbReference>
<proteinExistence type="predicted"/>
<keyword evidence="4 7" id="KW-1133">Transmembrane helix</keyword>
<name>A0ABW1ENP0_9BACT</name>
<evidence type="ECO:0000256" key="1">
    <source>
        <dbReference type="ARBA" id="ARBA00004651"/>
    </source>
</evidence>
<keyword evidence="9" id="KW-0238">DNA-binding</keyword>
<dbReference type="InterPro" id="IPR051539">
    <property type="entry name" value="T4SS-coupling_protein"/>
</dbReference>
<dbReference type="RefSeq" id="WP_263332134.1">
    <property type="nucleotide sequence ID" value="NZ_JAGSYH010000001.1"/>
</dbReference>
<reference evidence="10" key="1">
    <citation type="journal article" date="2019" name="Int. J. Syst. Evol. Microbiol.">
        <title>The Global Catalogue of Microorganisms (GCM) 10K type strain sequencing project: providing services to taxonomists for standard genome sequencing and annotation.</title>
        <authorList>
            <consortium name="The Broad Institute Genomics Platform"/>
            <consortium name="The Broad Institute Genome Sequencing Center for Infectious Disease"/>
            <person name="Wu L."/>
            <person name="Ma J."/>
        </authorList>
    </citation>
    <scope>NUCLEOTIDE SEQUENCE [LARGE SCALE GENOMIC DNA]</scope>
    <source>
        <strain evidence="10">JCM 4087</strain>
    </source>
</reference>
<evidence type="ECO:0000256" key="5">
    <source>
        <dbReference type="ARBA" id="ARBA00023136"/>
    </source>
</evidence>
<feature type="domain" description="Type IV secretion system coupling protein TraD DNA-binding" evidence="8">
    <location>
        <begin position="206"/>
        <end position="566"/>
    </location>
</feature>
<evidence type="ECO:0000256" key="2">
    <source>
        <dbReference type="ARBA" id="ARBA00022475"/>
    </source>
</evidence>
<evidence type="ECO:0000256" key="3">
    <source>
        <dbReference type="ARBA" id="ARBA00022692"/>
    </source>
</evidence>
<comment type="subcellular location">
    <subcellularLocation>
        <location evidence="1">Cell membrane</location>
        <topology evidence="1">Multi-pass membrane protein</topology>
    </subcellularLocation>
</comment>
<feature type="transmembrane region" description="Helical" evidence="7">
    <location>
        <begin position="12"/>
        <end position="37"/>
    </location>
</feature>
<keyword evidence="5 7" id="KW-0472">Membrane</keyword>
<dbReference type="InterPro" id="IPR019476">
    <property type="entry name" value="T4SS_TraD_DNA-bd"/>
</dbReference>
<dbReference type="GO" id="GO:0003677">
    <property type="term" value="F:DNA binding"/>
    <property type="evidence" value="ECO:0007669"/>
    <property type="project" value="UniProtKB-KW"/>
</dbReference>
<keyword evidence="2" id="KW-1003">Cell membrane</keyword>
<dbReference type="PANTHER" id="PTHR37937">
    <property type="entry name" value="CONJUGATIVE TRANSFER: DNA TRANSPORT"/>
    <property type="match status" value="1"/>
</dbReference>
<keyword evidence="10" id="KW-1185">Reference proteome</keyword>
<protein>
    <submittedName>
        <fullName evidence="9">Type IV secretion system DNA-binding domain-containing protein</fullName>
    </submittedName>
</protein>
<evidence type="ECO:0000313" key="10">
    <source>
        <dbReference type="Proteomes" id="UP001596091"/>
    </source>
</evidence>
<feature type="transmembrane region" description="Helical" evidence="7">
    <location>
        <begin position="144"/>
        <end position="161"/>
    </location>
</feature>
<sequence length="651" mass="72588">MPPLGFPRKSLSIFVLLLGLLFVLPAIPLLGSLTFLIEPPLQRHYLLPYLESSTIFRRSSPTTPIAWLYKVAPGRHRTLLQDRDVQAETRAKLGLGLSTAAHDEGWTGIEAGTPEKVDSAKLHAVLQAGIFNGHSARWIIGEPLVLGFLAVVAFAIVVVAIKRRLSSPRREEERHGRRTKGPELVSPAEWNGRLRPDGLRFRLHRTSLGIRRNLESNHILIMGDSGSGKTSAMRQILRQVSSRQAVAVVYDPALEFTPEFYSPERGDIILNPLDARCPYWDIAEESESDDANAAMAAALFPDKDFEKDYFTDAPRRVFTFLMRSRPSPQQLIAWMSDSDQIEAMAKGTPYASFLDPGAPAQRGGVLSSFNMIADSLELLPSNDAARPVYSSGRWNNERSGWIFLTSSPASRQKILPLHSAWLDMLILRTMERAIPTATPVWFVLDEVASLNKLPQLHTAVTEARKSGNPVVLGFQGRSQIEKRYGKDAETMLSQPATKVFLKTSEPHSSKWVSDAIGEIEVERLKESRRHSLLPSSRQYTMEIANKPLVMASEIAGLEPLNGYVKEENLVAKVRFAYIKAIARQPAFLERAVPPPPKPTIIRETAPSIAQDTVIPMPSKDPDGRRGMFPLAQQRQIVNAEPAEWQESQWID</sequence>
<feature type="region of interest" description="Disordered" evidence="6">
    <location>
        <begin position="168"/>
        <end position="189"/>
    </location>
</feature>
<dbReference type="SUPFAM" id="SSF52540">
    <property type="entry name" value="P-loop containing nucleoside triphosphate hydrolases"/>
    <property type="match status" value="1"/>
</dbReference>
<dbReference type="EMBL" id="JBHSPH010000010">
    <property type="protein sequence ID" value="MFC5865013.1"/>
    <property type="molecule type" value="Genomic_DNA"/>
</dbReference>
<dbReference type="InterPro" id="IPR027417">
    <property type="entry name" value="P-loop_NTPase"/>
</dbReference>
<accession>A0ABW1ENP0</accession>
<evidence type="ECO:0000259" key="8">
    <source>
        <dbReference type="Pfam" id="PF10412"/>
    </source>
</evidence>